<dbReference type="Pfam" id="PF15386">
    <property type="entry name" value="Tantalus"/>
    <property type="match status" value="1"/>
</dbReference>
<feature type="region of interest" description="Disordered" evidence="2">
    <location>
        <begin position="1"/>
        <end position="174"/>
    </location>
</feature>
<feature type="compositionally biased region" description="Polar residues" evidence="2">
    <location>
        <begin position="1065"/>
        <end position="1080"/>
    </location>
</feature>
<keyword evidence="1" id="KW-0597">Phosphoprotein</keyword>
<keyword evidence="5" id="KW-1185">Reference proteome</keyword>
<feature type="region of interest" description="Disordered" evidence="2">
    <location>
        <begin position="808"/>
        <end position="832"/>
    </location>
</feature>
<protein>
    <recommendedName>
        <fullName evidence="3">Tantalus-like domain-containing protein</fullName>
    </recommendedName>
</protein>
<feature type="region of interest" description="Disordered" evidence="2">
    <location>
        <begin position="1266"/>
        <end position="1290"/>
    </location>
</feature>
<feature type="compositionally biased region" description="Low complexity" evidence="2">
    <location>
        <begin position="668"/>
        <end position="680"/>
    </location>
</feature>
<feature type="compositionally biased region" description="Gly residues" evidence="2">
    <location>
        <begin position="119"/>
        <end position="133"/>
    </location>
</feature>
<feature type="compositionally biased region" description="Polar residues" evidence="2">
    <location>
        <begin position="724"/>
        <end position="748"/>
    </location>
</feature>
<comment type="caution">
    <text evidence="4">The sequence shown here is derived from an EMBL/GenBank/DDBJ whole genome shotgun (WGS) entry which is preliminary data.</text>
</comment>
<evidence type="ECO:0000256" key="1">
    <source>
        <dbReference type="ARBA" id="ARBA00022553"/>
    </source>
</evidence>
<feature type="compositionally biased region" description="Basic and acidic residues" evidence="2">
    <location>
        <begin position="701"/>
        <end position="716"/>
    </location>
</feature>
<feature type="region of interest" description="Disordered" evidence="2">
    <location>
        <begin position="1042"/>
        <end position="1130"/>
    </location>
</feature>
<dbReference type="Proteomes" id="UP001046870">
    <property type="component" value="Chromosome 6"/>
</dbReference>
<feature type="domain" description="Tantalus-like" evidence="3">
    <location>
        <begin position="1195"/>
        <end position="1252"/>
    </location>
</feature>
<evidence type="ECO:0000256" key="2">
    <source>
        <dbReference type="SAM" id="MobiDB-lite"/>
    </source>
</evidence>
<feature type="compositionally biased region" description="Basic and acidic residues" evidence="2">
    <location>
        <begin position="624"/>
        <end position="637"/>
    </location>
</feature>
<dbReference type="PANTHER" id="PTHR14522:SF2">
    <property type="entry name" value="PROLINE-RICH PROTEIN 14"/>
    <property type="match status" value="1"/>
</dbReference>
<evidence type="ECO:0000259" key="3">
    <source>
        <dbReference type="Pfam" id="PF15386"/>
    </source>
</evidence>
<feature type="compositionally biased region" description="Basic and acidic residues" evidence="2">
    <location>
        <begin position="24"/>
        <end position="51"/>
    </location>
</feature>
<evidence type="ECO:0000313" key="5">
    <source>
        <dbReference type="Proteomes" id="UP001046870"/>
    </source>
</evidence>
<proteinExistence type="predicted"/>
<feature type="compositionally biased region" description="Pro residues" evidence="2">
    <location>
        <begin position="209"/>
        <end position="221"/>
    </location>
</feature>
<dbReference type="PANTHER" id="PTHR14522">
    <property type="entry name" value="EMO2-RELATED"/>
    <property type="match status" value="1"/>
</dbReference>
<dbReference type="OrthoDB" id="6163216at2759"/>
<feature type="region of interest" description="Disordered" evidence="2">
    <location>
        <begin position="361"/>
        <end position="411"/>
    </location>
</feature>
<dbReference type="EMBL" id="JAFDVH010000006">
    <property type="protein sequence ID" value="KAG7476480.1"/>
    <property type="molecule type" value="Genomic_DNA"/>
</dbReference>
<evidence type="ECO:0000313" key="4">
    <source>
        <dbReference type="EMBL" id="KAG7476480.1"/>
    </source>
</evidence>
<feature type="compositionally biased region" description="Basic residues" evidence="2">
    <location>
        <begin position="52"/>
        <end position="61"/>
    </location>
</feature>
<feature type="region of interest" description="Disordered" evidence="2">
    <location>
        <begin position="203"/>
        <end position="224"/>
    </location>
</feature>
<dbReference type="InterPro" id="IPR026320">
    <property type="entry name" value="PRR14"/>
</dbReference>
<accession>A0A9D3TF85</accession>
<organism evidence="4 5">
    <name type="scientific">Megalops atlanticus</name>
    <name type="common">Tarpon</name>
    <name type="synonym">Clupea gigantea</name>
    <dbReference type="NCBI Taxonomy" id="7932"/>
    <lineage>
        <taxon>Eukaryota</taxon>
        <taxon>Metazoa</taxon>
        <taxon>Chordata</taxon>
        <taxon>Craniata</taxon>
        <taxon>Vertebrata</taxon>
        <taxon>Euteleostomi</taxon>
        <taxon>Actinopterygii</taxon>
        <taxon>Neopterygii</taxon>
        <taxon>Teleostei</taxon>
        <taxon>Elopiformes</taxon>
        <taxon>Megalopidae</taxon>
        <taxon>Megalops</taxon>
    </lineage>
</organism>
<reference evidence="4" key="1">
    <citation type="submission" date="2021-01" db="EMBL/GenBank/DDBJ databases">
        <authorList>
            <person name="Zahm M."/>
            <person name="Roques C."/>
            <person name="Cabau C."/>
            <person name="Klopp C."/>
            <person name="Donnadieu C."/>
            <person name="Jouanno E."/>
            <person name="Lampietro C."/>
            <person name="Louis A."/>
            <person name="Herpin A."/>
            <person name="Echchiki A."/>
            <person name="Berthelot C."/>
            <person name="Parey E."/>
            <person name="Roest-Crollius H."/>
            <person name="Braasch I."/>
            <person name="Postlethwait J."/>
            <person name="Bobe J."/>
            <person name="Montfort J."/>
            <person name="Bouchez O."/>
            <person name="Begum T."/>
            <person name="Mejri S."/>
            <person name="Adams A."/>
            <person name="Chen W.-J."/>
            <person name="Guiguen Y."/>
        </authorList>
    </citation>
    <scope>NUCLEOTIDE SEQUENCE</scope>
    <source>
        <strain evidence="4">YG-15Mar2019-1</strain>
        <tissue evidence="4">Brain</tissue>
    </source>
</reference>
<sequence length="1316" mass="141201">MKNSLCAPEAALARPRKSHPTTGQRDEAESRGDLKGRFDPERQSPRRESTAHHRGRNRARVRMLSTVPADLRGGQQMPLPASGPCPLPLLYQERSPRGVAPCRDQRKAGAGQQGEEPGKGGGGGGGQPEGDGGPSRAAGDPREGVWEAGLSSSGACPASGHTDSGGTAGQTDREAPEPQVLGAHRHGIKSRSQVDAVKEGSMLRGLSWDPPPARSPAPPAGPTGEQLGALERFLAAHQVEMKRLLAGTLGELCQRLEVVERRVEQLCQQSSAHSSGLAQLNGQLERLCRGLPTGCTGRDLSPACSQGTDAGVWEGKEKTVTAKLSLSPRPHPCSSMVAVETGPVEGSVRGCPWQMTMTASTSQSAAQKGEAAALQGASKPSGGAGLISSAPLPKKAPPMGQSEGCLPGNYSPVSDFEDLDVELEIEESRDAVAWVLNSGIGIMDSDDQQDPPSVPPLAPSWDGRENRASGAHPGTWVEQPRPHAQSLHFPTELQVPSDGAESLGRPLPPTSLPGEIRSPRKDAPLGAFSVGDASATRPPENLPLSPHSIRAGDRGSLWPGRPDQSHQTTLPLPLGLGRDRQTRDSSPSRPYRTEKTRSCPSLTAALTVESQSAGVPGLGWTTWKKADRTEPKWRENRLVASSSDEEEEEEGKKKKKKKSRGRVKVLPGSADGSGDGSSSAWTRRLEEPRFCAGQPMGSSRIAEDSQGRGEGAERRGGTSFGGQERQSGDTLSLRPQDSGKQASQPLSPVSYTQLKTQHCGTTGIALSPLQECTLSPPLVSVCVDTRATGRGADTLLLPFHSSSPPLSWVSGGTPPLSKQPTPRNGCSKSLQSHPCESNSLLLQLSETASRMMPLGQASNLMSPPPSTGRSAHCSLGSFSPSFTSKLKQHWGKPLPSPLSPQLKEGNLAQTERLPGLDDGKSQQWKPLVALGTPLLPLSPLELDPPTQPSRSTPLHQFLVSTAALPPSLSRLFRATAPPVPFPLSILSRGSFSKAGLQTVLTLTSPCFFRLLARHRGPLRLSKLSPSTLDCFLRGILRSRDKYPPLPPLADHTAPPGLDNDHSYARRSSQEASQNRTSPVTSPVRALDRVPARPSPRRVSRARPPPERVRQKATPDPPQHHAPSPKSLRLDCVPSEPAPSFALGHANVKYPGLHGRTAAREGGVYDKGVGAQPGQRSKRVSQIRIRKTVPKPDNNLTPMGLPKPKRLKKKEFSLEEIYTNKNYRSPTPNRSLETIFEEPKEKNGALVCIGQQKRKRVLDFPDFTLPRKRRPRPNLGVLRGPRGRGRRGRPDDADLDIMLIERLSELEDFFTRQGLED</sequence>
<feature type="region of interest" description="Disordered" evidence="2">
    <location>
        <begin position="443"/>
        <end position="482"/>
    </location>
</feature>
<feature type="region of interest" description="Disordered" evidence="2">
    <location>
        <begin position="495"/>
        <end position="748"/>
    </location>
</feature>
<dbReference type="InterPro" id="IPR028149">
    <property type="entry name" value="Tantalus-like"/>
</dbReference>
<feature type="compositionally biased region" description="Basic residues" evidence="2">
    <location>
        <begin position="653"/>
        <end position="663"/>
    </location>
</feature>
<name>A0A9D3TF85_MEGAT</name>
<feature type="compositionally biased region" description="Polar residues" evidence="2">
    <location>
        <begin position="816"/>
        <end position="832"/>
    </location>
</feature>
<gene>
    <name evidence="4" type="ORF">MATL_G00083300</name>
</gene>